<feature type="coiled-coil region" evidence="1">
    <location>
        <begin position="30"/>
        <end position="78"/>
    </location>
</feature>
<protein>
    <submittedName>
        <fullName evidence="2">Uncharacterized protein</fullName>
    </submittedName>
</protein>
<dbReference type="KEGG" id="bmic:BMR1_02g02385"/>
<dbReference type="AlphaFoldDB" id="I7JA60"/>
<feature type="coiled-coil region" evidence="1">
    <location>
        <begin position="196"/>
        <end position="244"/>
    </location>
</feature>
<evidence type="ECO:0000256" key="1">
    <source>
        <dbReference type="SAM" id="Coils"/>
    </source>
</evidence>
<keyword evidence="1" id="KW-0175">Coiled coil</keyword>
<organism evidence="2 3">
    <name type="scientific">Babesia microti (strain RI)</name>
    <dbReference type="NCBI Taxonomy" id="1133968"/>
    <lineage>
        <taxon>Eukaryota</taxon>
        <taxon>Sar</taxon>
        <taxon>Alveolata</taxon>
        <taxon>Apicomplexa</taxon>
        <taxon>Aconoidasida</taxon>
        <taxon>Piroplasmida</taxon>
        <taxon>Babesiidae</taxon>
        <taxon>Babesia</taxon>
    </lineage>
</organism>
<name>I7JA60_BABMR</name>
<feature type="coiled-coil region" evidence="1">
    <location>
        <begin position="405"/>
        <end position="460"/>
    </location>
</feature>
<reference evidence="2 3" key="1">
    <citation type="journal article" date="2012" name="Nucleic Acids Res.">
        <title>Sequencing of the smallest Apicomplexan genome from the human pathogen Babesia microti.</title>
        <authorList>
            <person name="Cornillot E."/>
            <person name="Hadj-Kaddour K."/>
            <person name="Dassouli A."/>
            <person name="Noel B."/>
            <person name="Ranwez V."/>
            <person name="Vacherie B."/>
            <person name="Augagneur Y."/>
            <person name="Bres V."/>
            <person name="Duclos A."/>
            <person name="Randazzo S."/>
            <person name="Carcy B."/>
            <person name="Debierre-Grockiego F."/>
            <person name="Delbecq S."/>
            <person name="Moubri-Menage K."/>
            <person name="Shams-Eldin H."/>
            <person name="Usmani-Brown S."/>
            <person name="Bringaud F."/>
            <person name="Wincker P."/>
            <person name="Vivares C.P."/>
            <person name="Schwarz R.T."/>
            <person name="Schetters T.P."/>
            <person name="Krause P.J."/>
            <person name="Gorenflot A."/>
            <person name="Berry V."/>
            <person name="Barbe V."/>
            <person name="Ben Mamoun C."/>
        </authorList>
    </citation>
    <scope>NUCLEOTIDE SEQUENCE [LARGE SCALE GENOMIC DNA]</scope>
    <source>
        <strain evidence="2 3">RI</strain>
    </source>
</reference>
<reference evidence="2 3" key="3">
    <citation type="journal article" date="2016" name="Sci. Rep.">
        <title>Genome-wide diversity and gene expression profiling of Babesia microti isolates identify polymorphic genes that mediate host-pathogen interactions.</title>
        <authorList>
            <person name="Silva J.C."/>
            <person name="Cornillot E."/>
            <person name="McCracken C."/>
            <person name="Usmani-Brown S."/>
            <person name="Dwivedi A."/>
            <person name="Ifeonu O.O."/>
            <person name="Crabtree J."/>
            <person name="Gotia H.T."/>
            <person name="Virji A.Z."/>
            <person name="Reynes C."/>
            <person name="Colinge J."/>
            <person name="Kumar V."/>
            <person name="Lawres L."/>
            <person name="Pazzi J.E."/>
            <person name="Pablo J.V."/>
            <person name="Hung C."/>
            <person name="Brancato J."/>
            <person name="Kumari P."/>
            <person name="Orvis J."/>
            <person name="Tretina K."/>
            <person name="Chibucos M."/>
            <person name="Ott S."/>
            <person name="Sadzewicz L."/>
            <person name="Sengamalay N."/>
            <person name="Shetty A.C."/>
            <person name="Su Q."/>
            <person name="Tallon L."/>
            <person name="Fraser C.M."/>
            <person name="Frutos R."/>
            <person name="Molina D.M."/>
            <person name="Krause P.J."/>
            <person name="Ben Mamoun C."/>
        </authorList>
    </citation>
    <scope>NUCLEOTIDE SEQUENCE [LARGE SCALE GENOMIC DNA]</scope>
    <source>
        <strain evidence="2 3">RI</strain>
    </source>
</reference>
<accession>I7JA60</accession>
<dbReference type="Proteomes" id="UP000002899">
    <property type="component" value="Chromosome II"/>
</dbReference>
<feature type="coiled-coil region" evidence="1">
    <location>
        <begin position="274"/>
        <end position="315"/>
    </location>
</feature>
<keyword evidence="3" id="KW-1185">Reference proteome</keyword>
<reference evidence="2 3" key="2">
    <citation type="journal article" date="2013" name="PLoS ONE">
        <title>Whole genome mapping and re-organization of the nuclear and mitochondrial genomes of Babesia microti isolates.</title>
        <authorList>
            <person name="Cornillot E."/>
            <person name="Dassouli A."/>
            <person name="Garg A."/>
            <person name="Pachikara N."/>
            <person name="Randazzo S."/>
            <person name="Depoix D."/>
            <person name="Carcy B."/>
            <person name="Delbecq S."/>
            <person name="Frutos R."/>
            <person name="Silva J.C."/>
            <person name="Sutton R."/>
            <person name="Krause P.J."/>
            <person name="Mamoun C.B."/>
        </authorList>
    </citation>
    <scope>NUCLEOTIDE SEQUENCE [LARGE SCALE GENOMIC DNA]</scope>
    <source>
        <strain evidence="2 3">RI</strain>
    </source>
</reference>
<dbReference type="VEuPathDB" id="PiroplasmaDB:BMR1_02g02385"/>
<evidence type="ECO:0000313" key="3">
    <source>
        <dbReference type="Proteomes" id="UP000002899"/>
    </source>
</evidence>
<evidence type="ECO:0000313" key="2">
    <source>
        <dbReference type="EMBL" id="CCF73634.1"/>
    </source>
</evidence>
<dbReference type="RefSeq" id="XP_012648243.1">
    <property type="nucleotide sequence ID" value="XM_012792789.1"/>
</dbReference>
<dbReference type="EMBL" id="FO082872">
    <property type="protein sequence ID" value="CCF73634.1"/>
    <property type="molecule type" value="Genomic_DNA"/>
</dbReference>
<sequence>MSSDVELIGDSPTDVDWHEAAQTVCHDDYIERLKNERDEALERQVDAEKKLANEVSRAVEMETRLSASKHQIAQLEKKIILDQNVNRQKLKSLQTSLNDICERVKISDQSVYKARLNQSLNEERLKTLENMLKIKDQALLAAETALVAAQKKISYNSQSRYQTDESSLIRKLLKRIDFCKSQVRIVVEQFVQDKEERKWALECIELENRINELEAALQQESWSKLQTNNKLAEINQQLLDAKSEFSRRESILLNNEKMAQDRYENHMKLCCKQEEQLTAEINKLKAKLELTESRLELCETQLRDAQNELENIAVDIFNVDDQSLPNSKRQRQSQILDKILGTIQLIAGNIEKSFKQELGSVTSFIEKIQYDKMLNSLNDEIRKGFESMRHQAPYVPIDSIPQETIKKLIVKCQIAEDNLTTLENSKSASQEMIKKLIVKCQAAEERVSQLTKQLENKNGKSSTSSTRCLCSHVKYNGKFGHGWSISKHARTMESLAILNAKLSRFKGDKSDIIPQDIAELLYKMTESLYDNGEIKSD</sequence>
<proteinExistence type="predicted"/>
<dbReference type="GeneID" id="24424262"/>